<keyword evidence="4" id="KW-0804">Transcription</keyword>
<dbReference type="Proteomes" id="UP001449225">
    <property type="component" value="Unassembled WGS sequence"/>
</dbReference>
<dbReference type="RefSeq" id="WP_342854112.1">
    <property type="nucleotide sequence ID" value="NZ_JBBMRA010000004.1"/>
</dbReference>
<dbReference type="InterPro" id="IPR016032">
    <property type="entry name" value="Sig_transdc_resp-reg_C-effctor"/>
</dbReference>
<evidence type="ECO:0000259" key="7">
    <source>
        <dbReference type="PROSITE" id="PS50110"/>
    </source>
</evidence>
<evidence type="ECO:0000313" key="8">
    <source>
        <dbReference type="EMBL" id="MEM5536111.1"/>
    </source>
</evidence>
<feature type="modified residue" description="4-aspartylphosphate" evidence="5">
    <location>
        <position position="58"/>
    </location>
</feature>
<evidence type="ECO:0000256" key="2">
    <source>
        <dbReference type="ARBA" id="ARBA00023015"/>
    </source>
</evidence>
<gene>
    <name evidence="8" type="ORF">WNY58_06870</name>
</gene>
<accession>A0ABU9TQX5</accession>
<dbReference type="InterPro" id="IPR011006">
    <property type="entry name" value="CheY-like_superfamily"/>
</dbReference>
<proteinExistence type="predicted"/>
<dbReference type="Pfam" id="PF00072">
    <property type="entry name" value="Response_reg"/>
    <property type="match status" value="1"/>
</dbReference>
<name>A0ABU9TQX5_9GAMM</name>
<protein>
    <submittedName>
        <fullName evidence="8">Response regulator</fullName>
    </submittedName>
</protein>
<dbReference type="SMART" id="SM00421">
    <property type="entry name" value="HTH_LUXR"/>
    <property type="match status" value="1"/>
</dbReference>
<dbReference type="CDD" id="cd06170">
    <property type="entry name" value="LuxR_C_like"/>
    <property type="match status" value="1"/>
</dbReference>
<keyword evidence="9" id="KW-1185">Reference proteome</keyword>
<dbReference type="EMBL" id="JBBMRA010000004">
    <property type="protein sequence ID" value="MEM5536111.1"/>
    <property type="molecule type" value="Genomic_DNA"/>
</dbReference>
<dbReference type="SUPFAM" id="SSF52172">
    <property type="entry name" value="CheY-like"/>
    <property type="match status" value="1"/>
</dbReference>
<dbReference type="InterPro" id="IPR000792">
    <property type="entry name" value="Tscrpt_reg_LuxR_C"/>
</dbReference>
<dbReference type="Pfam" id="PF00196">
    <property type="entry name" value="GerE"/>
    <property type="match status" value="1"/>
</dbReference>
<dbReference type="PRINTS" id="PR00038">
    <property type="entry name" value="HTHLUXR"/>
</dbReference>
<comment type="caution">
    <text evidence="8">The sequence shown here is derived from an EMBL/GenBank/DDBJ whole genome shotgun (WGS) entry which is preliminary data.</text>
</comment>
<keyword evidence="1 5" id="KW-0597">Phosphoprotein</keyword>
<dbReference type="PANTHER" id="PTHR43214">
    <property type="entry name" value="TWO-COMPONENT RESPONSE REGULATOR"/>
    <property type="match status" value="1"/>
</dbReference>
<evidence type="ECO:0000259" key="6">
    <source>
        <dbReference type="PROSITE" id="PS50043"/>
    </source>
</evidence>
<dbReference type="SMART" id="SM00448">
    <property type="entry name" value="REC"/>
    <property type="match status" value="1"/>
</dbReference>
<reference evidence="8 9" key="1">
    <citation type="submission" date="2024-03" db="EMBL/GenBank/DDBJ databases">
        <title>Community enrichment and isolation of bacterial strains for fucoidan degradation.</title>
        <authorList>
            <person name="Sichert A."/>
        </authorList>
    </citation>
    <scope>NUCLEOTIDE SEQUENCE [LARGE SCALE GENOMIC DNA]</scope>
    <source>
        <strain evidence="8 9">AS76</strain>
    </source>
</reference>
<dbReference type="CDD" id="cd17535">
    <property type="entry name" value="REC_NarL-like"/>
    <property type="match status" value="1"/>
</dbReference>
<dbReference type="PROSITE" id="PS00622">
    <property type="entry name" value="HTH_LUXR_1"/>
    <property type="match status" value="1"/>
</dbReference>
<evidence type="ECO:0000313" key="9">
    <source>
        <dbReference type="Proteomes" id="UP001449225"/>
    </source>
</evidence>
<organism evidence="8 9">
    <name type="scientific">Neptuniibacter pectenicola</name>
    <dbReference type="NCBI Taxonomy" id="1806669"/>
    <lineage>
        <taxon>Bacteria</taxon>
        <taxon>Pseudomonadati</taxon>
        <taxon>Pseudomonadota</taxon>
        <taxon>Gammaproteobacteria</taxon>
        <taxon>Oceanospirillales</taxon>
        <taxon>Oceanospirillaceae</taxon>
        <taxon>Neptuniibacter</taxon>
    </lineage>
</organism>
<dbReference type="Gene3D" id="3.40.50.2300">
    <property type="match status" value="1"/>
</dbReference>
<feature type="domain" description="HTH luxR-type" evidence="6">
    <location>
        <begin position="152"/>
        <end position="217"/>
    </location>
</feature>
<dbReference type="InterPro" id="IPR001789">
    <property type="entry name" value="Sig_transdc_resp-reg_receiver"/>
</dbReference>
<dbReference type="PROSITE" id="PS50110">
    <property type="entry name" value="RESPONSE_REGULATORY"/>
    <property type="match status" value="1"/>
</dbReference>
<sequence>MSEHVHSVIVVDDHPLFRRGVVELLNDSEQFHVIAEFDGATDLLKQLGDLYPDILLLDLQMPETSGLEILQGIRETDEHLKIIILTACSDQAQLFSALKSGANGYLQKDTPPDEIIKHLTNVTQGQTALNDGAITSLAHQLRESHEAEISQTASVFSEMTERELETLSYIAQGLNNKLIARELGISDGTVKVYVKNLLRKLNLHSRLELAAWAHTHDASAHFDLDKD</sequence>
<dbReference type="InterPro" id="IPR058245">
    <property type="entry name" value="NreC/VraR/RcsB-like_REC"/>
</dbReference>
<evidence type="ECO:0000256" key="4">
    <source>
        <dbReference type="ARBA" id="ARBA00023163"/>
    </source>
</evidence>
<dbReference type="PROSITE" id="PS50043">
    <property type="entry name" value="HTH_LUXR_2"/>
    <property type="match status" value="1"/>
</dbReference>
<keyword evidence="2" id="KW-0805">Transcription regulation</keyword>
<dbReference type="SUPFAM" id="SSF46894">
    <property type="entry name" value="C-terminal effector domain of the bipartite response regulators"/>
    <property type="match status" value="1"/>
</dbReference>
<feature type="domain" description="Response regulatory" evidence="7">
    <location>
        <begin position="7"/>
        <end position="123"/>
    </location>
</feature>
<evidence type="ECO:0000256" key="1">
    <source>
        <dbReference type="ARBA" id="ARBA00022553"/>
    </source>
</evidence>
<evidence type="ECO:0000256" key="5">
    <source>
        <dbReference type="PROSITE-ProRule" id="PRU00169"/>
    </source>
</evidence>
<keyword evidence="3" id="KW-0238">DNA-binding</keyword>
<dbReference type="InterPro" id="IPR039420">
    <property type="entry name" value="WalR-like"/>
</dbReference>
<evidence type="ECO:0000256" key="3">
    <source>
        <dbReference type="ARBA" id="ARBA00023125"/>
    </source>
</evidence>
<dbReference type="PANTHER" id="PTHR43214:SF41">
    <property type="entry name" value="NITRATE_NITRITE RESPONSE REGULATOR PROTEIN NARP"/>
    <property type="match status" value="1"/>
</dbReference>